<protein>
    <submittedName>
        <fullName evidence="2">Uncharacterized protein</fullName>
    </submittedName>
</protein>
<proteinExistence type="predicted"/>
<feature type="region of interest" description="Disordered" evidence="1">
    <location>
        <begin position="70"/>
        <end position="95"/>
    </location>
</feature>
<dbReference type="Proteomes" id="UP001642540">
    <property type="component" value="Unassembled WGS sequence"/>
</dbReference>
<accession>A0ABP1RUN7</accession>
<sequence length="115" mass="12936">MKTKLTTDHLSQRPQNSIPMIKTLAFSIRPKIQINNSKKNFCSFCGIPNHHETPCIIIERRIADMHKQSEGIGKEGDSLPFIPRTSQTGSQPTSNAEFKLLPNFLVPKKDSSSQM</sequence>
<reference evidence="2 3" key="1">
    <citation type="submission" date="2024-08" db="EMBL/GenBank/DDBJ databases">
        <authorList>
            <person name="Cucini C."/>
            <person name="Frati F."/>
        </authorList>
    </citation>
    <scope>NUCLEOTIDE SEQUENCE [LARGE SCALE GENOMIC DNA]</scope>
</reference>
<comment type="caution">
    <text evidence="2">The sequence shown here is derived from an EMBL/GenBank/DDBJ whole genome shotgun (WGS) entry which is preliminary data.</text>
</comment>
<evidence type="ECO:0000313" key="2">
    <source>
        <dbReference type="EMBL" id="CAL8136037.1"/>
    </source>
</evidence>
<keyword evidence="3" id="KW-1185">Reference proteome</keyword>
<gene>
    <name evidence="2" type="ORF">ODALV1_LOCUS26257</name>
</gene>
<dbReference type="EMBL" id="CAXLJM020000110">
    <property type="protein sequence ID" value="CAL8136037.1"/>
    <property type="molecule type" value="Genomic_DNA"/>
</dbReference>
<name>A0ABP1RUN7_9HEXA</name>
<feature type="compositionally biased region" description="Polar residues" evidence="1">
    <location>
        <begin position="84"/>
        <end position="95"/>
    </location>
</feature>
<evidence type="ECO:0000256" key="1">
    <source>
        <dbReference type="SAM" id="MobiDB-lite"/>
    </source>
</evidence>
<organism evidence="2 3">
    <name type="scientific">Orchesella dallaii</name>
    <dbReference type="NCBI Taxonomy" id="48710"/>
    <lineage>
        <taxon>Eukaryota</taxon>
        <taxon>Metazoa</taxon>
        <taxon>Ecdysozoa</taxon>
        <taxon>Arthropoda</taxon>
        <taxon>Hexapoda</taxon>
        <taxon>Collembola</taxon>
        <taxon>Entomobryomorpha</taxon>
        <taxon>Entomobryoidea</taxon>
        <taxon>Orchesellidae</taxon>
        <taxon>Orchesellinae</taxon>
        <taxon>Orchesella</taxon>
    </lineage>
</organism>
<evidence type="ECO:0000313" key="3">
    <source>
        <dbReference type="Proteomes" id="UP001642540"/>
    </source>
</evidence>